<proteinExistence type="predicted"/>
<gene>
    <name evidence="3" type="ORF">GC093_15920</name>
</gene>
<comment type="caution">
    <text evidence="3">The sequence shown here is derived from an EMBL/GenBank/DDBJ whole genome shotgun (WGS) entry which is preliminary data.</text>
</comment>
<reference evidence="3" key="1">
    <citation type="submission" date="2019-10" db="EMBL/GenBank/DDBJ databases">
        <title>Description of Paenibacillus glebae sp. nov.</title>
        <authorList>
            <person name="Carlier A."/>
            <person name="Qi S."/>
        </authorList>
    </citation>
    <scope>NUCLEOTIDE SEQUENCE</scope>
    <source>
        <strain evidence="3">LMG 31456</strain>
    </source>
</reference>
<organism evidence="3 4">
    <name type="scientific">Paenibacillus foliorum</name>
    <dbReference type="NCBI Taxonomy" id="2654974"/>
    <lineage>
        <taxon>Bacteria</taxon>
        <taxon>Bacillati</taxon>
        <taxon>Bacillota</taxon>
        <taxon>Bacilli</taxon>
        <taxon>Bacillales</taxon>
        <taxon>Paenibacillaceae</taxon>
        <taxon>Paenibacillus</taxon>
    </lineage>
</organism>
<keyword evidence="1" id="KW-1133">Transmembrane helix</keyword>
<feature type="domain" description="VanZ-like" evidence="2">
    <location>
        <begin position="10"/>
        <end position="149"/>
    </location>
</feature>
<dbReference type="AlphaFoldDB" id="A0A972H1V7"/>
<evidence type="ECO:0000256" key="1">
    <source>
        <dbReference type="SAM" id="Phobius"/>
    </source>
</evidence>
<keyword evidence="1" id="KW-0812">Transmembrane</keyword>
<dbReference type="Proteomes" id="UP000641588">
    <property type="component" value="Unassembled WGS sequence"/>
</dbReference>
<keyword evidence="1" id="KW-0472">Membrane</keyword>
<accession>A0A972H1V7</accession>
<evidence type="ECO:0000259" key="2">
    <source>
        <dbReference type="Pfam" id="PF04892"/>
    </source>
</evidence>
<dbReference type="InterPro" id="IPR006976">
    <property type="entry name" value="VanZ-like"/>
</dbReference>
<dbReference type="PANTHER" id="PTHR36834">
    <property type="entry name" value="MEMBRANE PROTEIN-RELATED"/>
    <property type="match status" value="1"/>
</dbReference>
<feature type="transmembrane region" description="Helical" evidence="1">
    <location>
        <begin position="74"/>
        <end position="93"/>
    </location>
</feature>
<name>A0A972H1V7_9BACL</name>
<feature type="transmembrane region" description="Helical" evidence="1">
    <location>
        <begin position="12"/>
        <end position="34"/>
    </location>
</feature>
<feature type="transmembrane region" description="Helical" evidence="1">
    <location>
        <begin position="105"/>
        <end position="128"/>
    </location>
</feature>
<dbReference type="InterPro" id="IPR053150">
    <property type="entry name" value="Teicoplanin_resist-assoc"/>
</dbReference>
<keyword evidence="4" id="KW-1185">Reference proteome</keyword>
<evidence type="ECO:0000313" key="3">
    <source>
        <dbReference type="EMBL" id="NOU94696.1"/>
    </source>
</evidence>
<evidence type="ECO:0000313" key="4">
    <source>
        <dbReference type="Proteomes" id="UP000641588"/>
    </source>
</evidence>
<feature type="transmembrane region" description="Helical" evidence="1">
    <location>
        <begin position="140"/>
        <end position="161"/>
    </location>
</feature>
<dbReference type="PANTHER" id="PTHR36834:SF1">
    <property type="entry name" value="INTEGRAL MEMBRANE PROTEIN"/>
    <property type="match status" value="1"/>
</dbReference>
<protein>
    <submittedName>
        <fullName evidence="3">VanZ family protein</fullName>
    </submittedName>
</protein>
<dbReference type="EMBL" id="WHOD01000062">
    <property type="protein sequence ID" value="NOU94696.1"/>
    <property type="molecule type" value="Genomic_DNA"/>
</dbReference>
<dbReference type="Pfam" id="PF04892">
    <property type="entry name" value="VanZ"/>
    <property type="match status" value="1"/>
</dbReference>
<sequence>MNGIMVPALFALYVYAVFKVILFKFGSIDIPFLWHQLQRNLENPVHIKTRLQLANFVPLESISNNIQGLSSHDLINLFGNIAVFMPYGIFLLLMSNNQRMSLIGVFTRSLGLSLCLECLQVVFSIGSFDVDDLILNVSGGLLGYGVFKFYTKFTVVMLSVIQDRDRTAI</sequence>